<proteinExistence type="predicted"/>
<protein>
    <submittedName>
        <fullName evidence="1">Uncharacterized protein</fullName>
    </submittedName>
</protein>
<sequence length="60" mass="6777">MVVTRVLLLPDISLRTTRDCSIFEMTTRLDTSLGKSWMEYRFFDSCMSGIITGAGGLLRN</sequence>
<dbReference type="EMBL" id="AOJF01000001">
    <property type="protein sequence ID" value="EMA65401.1"/>
    <property type="molecule type" value="Genomic_DNA"/>
</dbReference>
<organism evidence="1 2">
    <name type="scientific">Halorubrum distributum JCM 13561</name>
    <dbReference type="NCBI Taxonomy" id="1227483"/>
    <lineage>
        <taxon>Archaea</taxon>
        <taxon>Methanobacteriati</taxon>
        <taxon>Methanobacteriota</taxon>
        <taxon>Stenosarchaea group</taxon>
        <taxon>Halobacteria</taxon>
        <taxon>Halobacteriales</taxon>
        <taxon>Haloferacaceae</taxon>
        <taxon>Halorubrum</taxon>
        <taxon>Halorubrum distributum group</taxon>
    </lineage>
</organism>
<comment type="caution">
    <text evidence="1">The sequence shown here is derived from an EMBL/GenBank/DDBJ whole genome shotgun (WGS) entry which is preliminary data.</text>
</comment>
<accession>M0P5Q6</accession>
<dbReference type="AlphaFoldDB" id="M0P5Q6"/>
<name>M0P5Q6_9EURY</name>
<evidence type="ECO:0000313" key="1">
    <source>
        <dbReference type="EMBL" id="EMA65401.1"/>
    </source>
</evidence>
<evidence type="ECO:0000313" key="2">
    <source>
        <dbReference type="Proteomes" id="UP000011581"/>
    </source>
</evidence>
<reference evidence="1 2" key="1">
    <citation type="journal article" date="2014" name="PLoS Genet.">
        <title>Phylogenetically driven sequencing of extremely halophilic archaea reveals strategies for static and dynamic osmo-response.</title>
        <authorList>
            <person name="Becker E.A."/>
            <person name="Seitzer P.M."/>
            <person name="Tritt A."/>
            <person name="Larsen D."/>
            <person name="Krusor M."/>
            <person name="Yao A.I."/>
            <person name="Wu D."/>
            <person name="Madern D."/>
            <person name="Eisen J.A."/>
            <person name="Darling A.E."/>
            <person name="Facciotti M.T."/>
        </authorList>
    </citation>
    <scope>NUCLEOTIDE SEQUENCE [LARGE SCALE GENOMIC DNA]</scope>
    <source>
        <strain evidence="1 2">JCM 13561</strain>
    </source>
</reference>
<dbReference type="Proteomes" id="UP000011581">
    <property type="component" value="Unassembled WGS sequence"/>
</dbReference>
<gene>
    <name evidence="1" type="ORF">C470_00235</name>
</gene>